<reference evidence="1 2" key="1">
    <citation type="submission" date="2015-06" db="EMBL/GenBank/DDBJ databases">
        <title>Comparative genome analysis of nirS-carrying Bradyrhizobium sp. strains.</title>
        <authorList>
            <person name="Ishii S."/>
            <person name="Jang J."/>
            <person name="Nishizawa T."/>
            <person name="Senoo K."/>
        </authorList>
    </citation>
    <scope>NUCLEOTIDE SEQUENCE [LARGE SCALE GENOMIC DNA]</scope>
    <source>
        <strain evidence="1 2">TSA1</strain>
    </source>
</reference>
<accession>A0A2M6UKU6</accession>
<keyword evidence="2" id="KW-1185">Reference proteome</keyword>
<proteinExistence type="predicted"/>
<organism evidence="1 2">
    <name type="scientific">Bradyrhizobium nitroreducens</name>
    <dbReference type="NCBI Taxonomy" id="709803"/>
    <lineage>
        <taxon>Bacteria</taxon>
        <taxon>Pseudomonadati</taxon>
        <taxon>Pseudomonadota</taxon>
        <taxon>Alphaproteobacteria</taxon>
        <taxon>Hyphomicrobiales</taxon>
        <taxon>Nitrobacteraceae</taxon>
        <taxon>Bradyrhizobium</taxon>
    </lineage>
</organism>
<evidence type="ECO:0000313" key="1">
    <source>
        <dbReference type="EMBL" id="PIT05186.1"/>
    </source>
</evidence>
<dbReference type="Proteomes" id="UP000228930">
    <property type="component" value="Unassembled WGS sequence"/>
</dbReference>
<dbReference type="AlphaFoldDB" id="A0A2M6UKU6"/>
<protein>
    <submittedName>
        <fullName evidence="1">Uncharacterized protein</fullName>
    </submittedName>
</protein>
<name>A0A2M6UKU6_9BRAD</name>
<gene>
    <name evidence="1" type="ORF">TSA1_33885</name>
</gene>
<comment type="caution">
    <text evidence="1">The sequence shown here is derived from an EMBL/GenBank/DDBJ whole genome shotgun (WGS) entry which is preliminary data.</text>
</comment>
<sequence length="63" mass="7045">MTKLDMAFLARWAFVWLGRLQPFAILVVGARREVVAYGAVRRGRALEGSIGHSLTRCDIKSNI</sequence>
<dbReference type="EMBL" id="LFJC01000003">
    <property type="protein sequence ID" value="PIT05186.1"/>
    <property type="molecule type" value="Genomic_DNA"/>
</dbReference>
<evidence type="ECO:0000313" key="2">
    <source>
        <dbReference type="Proteomes" id="UP000228930"/>
    </source>
</evidence>